<dbReference type="PANTHER" id="PTHR23404">
    <property type="entry name" value="MOLYBDOPTERIN SYNTHASE RELATED"/>
    <property type="match status" value="1"/>
</dbReference>
<evidence type="ECO:0000256" key="2">
    <source>
        <dbReference type="ARBA" id="ARBA00005426"/>
    </source>
</evidence>
<dbReference type="AlphaFoldDB" id="A0AAX2GX94"/>
<evidence type="ECO:0000256" key="4">
    <source>
        <dbReference type="ARBA" id="ARBA00013858"/>
    </source>
</evidence>
<evidence type="ECO:0000313" key="12">
    <source>
        <dbReference type="EMBL" id="SNV07969.1"/>
    </source>
</evidence>
<comment type="catalytic activity">
    <reaction evidence="11">
        <text>2 [molybdopterin-synthase sulfur-carrier protein]-C-terminal-Gly-aminoethanethioate + cyclic pyranopterin phosphate + H2O = molybdopterin + 2 [molybdopterin-synthase sulfur-carrier protein]-C-terminal Gly-Gly + 2 H(+)</text>
        <dbReference type="Rhea" id="RHEA:26333"/>
        <dbReference type="Rhea" id="RHEA-COMP:12202"/>
        <dbReference type="Rhea" id="RHEA-COMP:19907"/>
        <dbReference type="ChEBI" id="CHEBI:15377"/>
        <dbReference type="ChEBI" id="CHEBI:15378"/>
        <dbReference type="ChEBI" id="CHEBI:58698"/>
        <dbReference type="ChEBI" id="CHEBI:59648"/>
        <dbReference type="ChEBI" id="CHEBI:90778"/>
        <dbReference type="ChEBI" id="CHEBI:232372"/>
        <dbReference type="EC" id="2.8.1.12"/>
    </reaction>
</comment>
<name>A0AAX2GX94_9FLAO</name>
<organism evidence="12 13">
    <name type="scientific">Capnocytophaga haemolytica</name>
    <dbReference type="NCBI Taxonomy" id="45243"/>
    <lineage>
        <taxon>Bacteria</taxon>
        <taxon>Pseudomonadati</taxon>
        <taxon>Bacteroidota</taxon>
        <taxon>Flavobacteriia</taxon>
        <taxon>Flavobacteriales</taxon>
        <taxon>Flavobacteriaceae</taxon>
        <taxon>Capnocytophaga</taxon>
    </lineage>
</organism>
<keyword evidence="5" id="KW-0501">Molybdenum cofactor biosynthesis</keyword>
<dbReference type="EC" id="2.8.1.12" evidence="3"/>
<sequence>MDIKIKNIFKEGAIPPSLVAESIAKHQVKTEIGGHSIFLGQIRADQRDGKNLTAMEFTTHTEMALEQAAIIREEVITKYALTCAHFYHSVGEVKVGELCFFVFTSAPHRKAALDACAEMVERFKKEVALWGKEIFEDNTHTWKENK</sequence>
<evidence type="ECO:0000256" key="8">
    <source>
        <dbReference type="ARBA" id="ARBA00030407"/>
    </source>
</evidence>
<evidence type="ECO:0000256" key="9">
    <source>
        <dbReference type="ARBA" id="ARBA00030781"/>
    </source>
</evidence>
<dbReference type="RefSeq" id="WP_074860757.1">
    <property type="nucleotide sequence ID" value="NZ_FOVX01000002.1"/>
</dbReference>
<dbReference type="SUPFAM" id="SSF54690">
    <property type="entry name" value="Molybdopterin synthase subunit MoaE"/>
    <property type="match status" value="1"/>
</dbReference>
<gene>
    <name evidence="12" type="primary">moaE</name>
    <name evidence="12" type="ORF">SAMEA44541418_00953</name>
</gene>
<dbReference type="Proteomes" id="UP000215539">
    <property type="component" value="Chromosome 1"/>
</dbReference>
<accession>A0AAX2GX94</accession>
<dbReference type="Gene3D" id="3.90.1170.40">
    <property type="entry name" value="Molybdopterin biosynthesis MoaE subunit"/>
    <property type="match status" value="1"/>
</dbReference>
<evidence type="ECO:0000256" key="5">
    <source>
        <dbReference type="ARBA" id="ARBA00023150"/>
    </source>
</evidence>
<dbReference type="GO" id="GO:0030366">
    <property type="term" value="F:molybdopterin synthase activity"/>
    <property type="evidence" value="ECO:0007669"/>
    <property type="project" value="UniProtKB-EC"/>
</dbReference>
<evidence type="ECO:0000256" key="10">
    <source>
        <dbReference type="ARBA" id="ARBA00032474"/>
    </source>
</evidence>
<dbReference type="InterPro" id="IPR003448">
    <property type="entry name" value="Mopterin_biosynth_MoaE"/>
</dbReference>
<evidence type="ECO:0000256" key="11">
    <source>
        <dbReference type="ARBA" id="ARBA00049878"/>
    </source>
</evidence>
<evidence type="ECO:0000256" key="6">
    <source>
        <dbReference type="ARBA" id="ARBA00026066"/>
    </source>
</evidence>
<dbReference type="InterPro" id="IPR036563">
    <property type="entry name" value="MoaE_sf"/>
</dbReference>
<dbReference type="EMBL" id="LT906449">
    <property type="protein sequence ID" value="SNV07969.1"/>
    <property type="molecule type" value="Genomic_DNA"/>
</dbReference>
<evidence type="ECO:0000313" key="13">
    <source>
        <dbReference type="Proteomes" id="UP000215539"/>
    </source>
</evidence>
<proteinExistence type="inferred from homology"/>
<comment type="similarity">
    <text evidence="2">Belongs to the MoaE family.</text>
</comment>
<protein>
    <recommendedName>
        <fullName evidence="4">Molybdopterin synthase catalytic subunit</fullName>
        <ecNumber evidence="3">2.8.1.12</ecNumber>
    </recommendedName>
    <alternativeName>
        <fullName evidence="9">MPT synthase subunit 2</fullName>
    </alternativeName>
    <alternativeName>
        <fullName evidence="7">Molybdenum cofactor biosynthesis protein E</fullName>
    </alternativeName>
    <alternativeName>
        <fullName evidence="8">Molybdopterin-converting factor large subunit</fullName>
    </alternativeName>
    <alternativeName>
        <fullName evidence="10">Molybdopterin-converting factor subunit 2</fullName>
    </alternativeName>
</protein>
<keyword evidence="12" id="KW-0808">Transferase</keyword>
<evidence type="ECO:0000256" key="3">
    <source>
        <dbReference type="ARBA" id="ARBA00011950"/>
    </source>
</evidence>
<reference evidence="12 13" key="1">
    <citation type="submission" date="2017-06" db="EMBL/GenBank/DDBJ databases">
        <authorList>
            <consortium name="Pathogen Informatics"/>
        </authorList>
    </citation>
    <scope>NUCLEOTIDE SEQUENCE [LARGE SCALE GENOMIC DNA]</scope>
    <source>
        <strain evidence="12 13">NCTC12947</strain>
    </source>
</reference>
<dbReference type="GO" id="GO:0006777">
    <property type="term" value="P:Mo-molybdopterin cofactor biosynthetic process"/>
    <property type="evidence" value="ECO:0007669"/>
    <property type="project" value="UniProtKB-KW"/>
</dbReference>
<dbReference type="Pfam" id="PF02391">
    <property type="entry name" value="MoaE"/>
    <property type="match status" value="1"/>
</dbReference>
<comment type="pathway">
    <text evidence="1">Cofactor biosynthesis; molybdopterin biosynthesis.</text>
</comment>
<evidence type="ECO:0000256" key="7">
    <source>
        <dbReference type="ARBA" id="ARBA00029745"/>
    </source>
</evidence>
<comment type="subunit">
    <text evidence="6">Heterotetramer of 2 MoaD subunits and 2 MoaE subunits. Also stable as homodimer. The enzyme changes between these two forms during catalysis.</text>
</comment>
<evidence type="ECO:0000256" key="1">
    <source>
        <dbReference type="ARBA" id="ARBA00005046"/>
    </source>
</evidence>